<protein>
    <submittedName>
        <fullName evidence="2">Uncharacterized protein</fullName>
    </submittedName>
</protein>
<dbReference type="OrthoDB" id="5423493at2759"/>
<keyword evidence="3" id="KW-1185">Reference proteome</keyword>
<dbReference type="STRING" id="1442371.A0A0D2HMY7"/>
<dbReference type="GeneID" id="27707424"/>
<feature type="compositionally biased region" description="Basic residues" evidence="1">
    <location>
        <begin position="1"/>
        <end position="11"/>
    </location>
</feature>
<feature type="compositionally biased region" description="Low complexity" evidence="1">
    <location>
        <begin position="305"/>
        <end position="322"/>
    </location>
</feature>
<evidence type="ECO:0000313" key="2">
    <source>
        <dbReference type="EMBL" id="KIY03211.1"/>
    </source>
</evidence>
<reference evidence="2 3" key="1">
    <citation type="submission" date="2015-01" db="EMBL/GenBank/DDBJ databases">
        <title>The Genome Sequence of Fonsecaea multimorphosa CBS 102226.</title>
        <authorList>
            <consortium name="The Broad Institute Genomics Platform"/>
            <person name="Cuomo C."/>
            <person name="de Hoog S."/>
            <person name="Gorbushina A."/>
            <person name="Stielow B."/>
            <person name="Teixiera M."/>
            <person name="Abouelleil A."/>
            <person name="Chapman S.B."/>
            <person name="Priest M."/>
            <person name="Young S.K."/>
            <person name="Wortman J."/>
            <person name="Nusbaum C."/>
            <person name="Birren B."/>
        </authorList>
    </citation>
    <scope>NUCLEOTIDE SEQUENCE [LARGE SCALE GENOMIC DNA]</scope>
    <source>
        <strain evidence="2 3">CBS 102226</strain>
    </source>
</reference>
<feature type="region of interest" description="Disordered" evidence="1">
    <location>
        <begin position="124"/>
        <end position="541"/>
    </location>
</feature>
<feature type="compositionally biased region" description="Basic and acidic residues" evidence="1">
    <location>
        <begin position="494"/>
        <end position="508"/>
    </location>
</feature>
<sequence>MPRAPLRRRQLNRNGPVPRGASKINSSPAEVELEKKLASKPIGPRPNDSDDSDRLVVKGNGRRGRNVPRQEIYASGAVAAGDKPGNYPTRAQRRKNMSKATQEIIGTGQQEMREEDGSIPVNKQLHQLKPRSPTMNGVLKNATGTNQVPATTISPAVKPSILRPIQPTPAREDSILGTLKPRRRQPSILQNLDQDSSSFDLDEEEEFLPDDESTPFDVSKLSNKPTTPAPASPRLLSSSRKRKISSSNPLEPVGIKSVEESSRIIHSPEATPEPSLRALPVSALRESGRRQRENVRDEVDIMALPQSSSSPAPSPVKGKVPASTKSTKHPLKLAPVMTTKELQTHLMPTKRRRTERERKQTRSNFDIAADVDLSESEGSEQDVSNFLPSKKGKKTQRKGPLTKAGQTRPKAKSGKAEKLHDVATSTKSRSKSSTNHLITITSPILRPSTSNRETKSPSQHSTNISSNFNTKSQAGRPKPYGGFPHKGRGTAYWQDKENRCSHQAEEPSHPSGARAESTSIMSETGEELVAGGRKVQNRSTTIGKSKWAEIDAWDMDFEDVEVMTGSGSSSPTRR</sequence>
<organism evidence="2 3">
    <name type="scientific">Fonsecaea multimorphosa CBS 102226</name>
    <dbReference type="NCBI Taxonomy" id="1442371"/>
    <lineage>
        <taxon>Eukaryota</taxon>
        <taxon>Fungi</taxon>
        <taxon>Dikarya</taxon>
        <taxon>Ascomycota</taxon>
        <taxon>Pezizomycotina</taxon>
        <taxon>Eurotiomycetes</taxon>
        <taxon>Chaetothyriomycetidae</taxon>
        <taxon>Chaetothyriales</taxon>
        <taxon>Herpotrichiellaceae</taxon>
        <taxon>Fonsecaea</taxon>
    </lineage>
</organism>
<dbReference type="Proteomes" id="UP000053411">
    <property type="component" value="Unassembled WGS sequence"/>
</dbReference>
<accession>A0A0D2HMY7</accession>
<evidence type="ECO:0000313" key="3">
    <source>
        <dbReference type="Proteomes" id="UP000053411"/>
    </source>
</evidence>
<evidence type="ECO:0000256" key="1">
    <source>
        <dbReference type="SAM" id="MobiDB-lite"/>
    </source>
</evidence>
<dbReference type="EMBL" id="KN848063">
    <property type="protein sequence ID" value="KIY03211.1"/>
    <property type="molecule type" value="Genomic_DNA"/>
</dbReference>
<feature type="compositionally biased region" description="Basic and acidic residues" evidence="1">
    <location>
        <begin position="286"/>
        <end position="299"/>
    </location>
</feature>
<dbReference type="VEuPathDB" id="FungiDB:Z520_01678"/>
<feature type="compositionally biased region" description="Polar residues" evidence="1">
    <location>
        <begin position="142"/>
        <end position="154"/>
    </location>
</feature>
<feature type="compositionally biased region" description="Low complexity" evidence="1">
    <location>
        <begin position="424"/>
        <end position="434"/>
    </location>
</feature>
<dbReference type="AlphaFoldDB" id="A0A0D2HMY7"/>
<feature type="compositionally biased region" description="Polar residues" evidence="1">
    <location>
        <begin position="435"/>
        <end position="473"/>
    </location>
</feature>
<feature type="compositionally biased region" description="Acidic residues" evidence="1">
    <location>
        <begin position="200"/>
        <end position="214"/>
    </location>
</feature>
<name>A0A0D2HMY7_9EURO</name>
<feature type="region of interest" description="Disordered" evidence="1">
    <location>
        <begin position="1"/>
        <end position="102"/>
    </location>
</feature>
<dbReference type="RefSeq" id="XP_016637333.1">
    <property type="nucleotide sequence ID" value="XM_016772194.1"/>
</dbReference>
<gene>
    <name evidence="2" type="ORF">Z520_01678</name>
</gene>
<proteinExistence type="predicted"/>